<evidence type="ECO:0000313" key="2">
    <source>
        <dbReference type="Proteomes" id="UP000606008"/>
    </source>
</evidence>
<dbReference type="InterPro" id="IPR058595">
    <property type="entry name" value="Avidin-like"/>
</dbReference>
<evidence type="ECO:0000313" key="1">
    <source>
        <dbReference type="EMBL" id="NID09305.1"/>
    </source>
</evidence>
<proteinExistence type="predicted"/>
<keyword evidence="2" id="KW-1185">Reference proteome</keyword>
<dbReference type="EMBL" id="WAEL01000001">
    <property type="protein sequence ID" value="NID09305.1"/>
    <property type="molecule type" value="Genomic_DNA"/>
</dbReference>
<organism evidence="1 2">
    <name type="scientific">Fibrivirga algicola</name>
    <dbReference type="NCBI Taxonomy" id="2950420"/>
    <lineage>
        <taxon>Bacteria</taxon>
        <taxon>Pseudomonadati</taxon>
        <taxon>Bacteroidota</taxon>
        <taxon>Cytophagia</taxon>
        <taxon>Cytophagales</taxon>
        <taxon>Spirosomataceae</taxon>
        <taxon>Fibrivirga</taxon>
    </lineage>
</organism>
<protein>
    <submittedName>
        <fullName evidence="1">N-acetylglutamate synthase</fullName>
    </submittedName>
</protein>
<name>A0ABX0QAM5_9BACT</name>
<reference evidence="2" key="2">
    <citation type="submission" date="2023-07" db="EMBL/GenBank/DDBJ databases">
        <authorList>
            <person name="Jung D.-H."/>
        </authorList>
    </citation>
    <scope>NUCLEOTIDE SEQUENCE [LARGE SCALE GENOMIC DNA]</scope>
    <source>
        <strain evidence="2">JA-25</strain>
    </source>
</reference>
<dbReference type="Proteomes" id="UP000606008">
    <property type="component" value="Unassembled WGS sequence"/>
</dbReference>
<accession>A0ABX0QAM5</accession>
<dbReference type="Pfam" id="PF26421">
    <property type="entry name" value="Avidin_like"/>
    <property type="match status" value="1"/>
</dbReference>
<reference evidence="2" key="1">
    <citation type="submission" date="2019-09" db="EMBL/GenBank/DDBJ databases">
        <authorList>
            <person name="Jung D.-H."/>
        </authorList>
    </citation>
    <scope>NUCLEOTIDE SEQUENCE [LARGE SCALE GENOMIC DNA]</scope>
    <source>
        <strain evidence="2">JA-25</strain>
    </source>
</reference>
<sequence length="111" mass="12292">MNYNNKIFRAVRNTANGETSTATIFYYEQTGNILTGKYCGGRIVTGQLLGLVGEDGQLDFRYQQINTDGQLMTGCCQSTPEVLPTGKIRLHETWRWTSGDESSGTSTVDEI</sequence>
<comment type="caution">
    <text evidence="1">The sequence shown here is derived from an EMBL/GenBank/DDBJ whole genome shotgun (WGS) entry which is preliminary data.</text>
</comment>
<gene>
    <name evidence="1" type="ORF">F7231_03915</name>
</gene>
<dbReference type="RefSeq" id="WP_085414595.1">
    <property type="nucleotide sequence ID" value="NZ_WAEL01000001.1"/>
</dbReference>